<comment type="caution">
    <text evidence="1">The sequence shown here is derived from an EMBL/GenBank/DDBJ whole genome shotgun (WGS) entry which is preliminary data.</text>
</comment>
<dbReference type="AlphaFoldDB" id="A0A6A1R731"/>
<dbReference type="RefSeq" id="WP_151042558.1">
    <property type="nucleotide sequence ID" value="NZ_VZOT01000001.1"/>
</dbReference>
<protein>
    <submittedName>
        <fullName evidence="1">Uncharacterized protein</fullName>
    </submittedName>
</protein>
<gene>
    <name evidence="1" type="ORF">F7P80_02860</name>
</gene>
<organism evidence="1">
    <name type="scientific">Comamonas kerstersii</name>
    <dbReference type="NCBI Taxonomy" id="225992"/>
    <lineage>
        <taxon>Bacteria</taxon>
        <taxon>Pseudomonadati</taxon>
        <taxon>Pseudomonadota</taxon>
        <taxon>Betaproteobacteria</taxon>
        <taxon>Burkholderiales</taxon>
        <taxon>Comamonadaceae</taxon>
        <taxon>Comamonas</taxon>
    </lineage>
</organism>
<accession>A0A6A1R731</accession>
<name>A0A6A1R731_9BURK</name>
<sequence length="149" mass="17039">MNPKNKHPMNQAEMTIPGLDPVLFDASQWPLIFGRFPELSESDRVSRILDSLDAILALKQPFVMAWIPPSHDHDDEPHEDEKRSVVWIKERKADLRAYCKGYLYVTQDAALRELLEGRLKQVRKMYGFPMLVVAASSEAADKAQSFLRG</sequence>
<proteinExistence type="predicted"/>
<dbReference type="EMBL" id="VZOT01000001">
    <property type="protein sequence ID" value="KAB0588855.1"/>
    <property type="molecule type" value="Genomic_DNA"/>
</dbReference>
<reference evidence="1" key="1">
    <citation type="submission" date="2019-09" db="EMBL/GenBank/DDBJ databases">
        <title>Draft genome sequences of 48 bacterial type strains from the CCUG.</title>
        <authorList>
            <person name="Tunovic T."/>
            <person name="Pineiro-Iglesias B."/>
            <person name="Unosson C."/>
            <person name="Inganas E."/>
            <person name="Ohlen M."/>
            <person name="Cardew S."/>
            <person name="Jensie-Markopoulos S."/>
            <person name="Salva-Serra F."/>
            <person name="Jaen-Luchoro D."/>
            <person name="Karlsson R."/>
            <person name="Svensson-Stadler L."/>
            <person name="Chun J."/>
            <person name="Moore E."/>
        </authorList>
    </citation>
    <scope>NUCLEOTIDE SEQUENCE</scope>
    <source>
        <strain evidence="1">CCUG 15333</strain>
    </source>
</reference>
<evidence type="ECO:0000313" key="1">
    <source>
        <dbReference type="EMBL" id="KAB0588855.1"/>
    </source>
</evidence>